<dbReference type="InterPro" id="IPR024954">
    <property type="entry name" value="SSRP1_DD"/>
</dbReference>
<feature type="compositionally biased region" description="Basic and acidic residues" evidence="16">
    <location>
        <begin position="657"/>
        <end position="667"/>
    </location>
</feature>
<dbReference type="FunFam" id="2.30.29.30:FF:000098">
    <property type="entry name" value="Fact complex subunit ssrp1"/>
    <property type="match status" value="1"/>
</dbReference>
<dbReference type="InterPro" id="IPR009071">
    <property type="entry name" value="HMG_box_dom"/>
</dbReference>
<feature type="DNA-binding region" description="HMG box" evidence="14">
    <location>
        <begin position="578"/>
        <end position="644"/>
    </location>
</feature>
<dbReference type="InterPro" id="IPR038167">
    <property type="entry name" value="SSRP1_sf"/>
</dbReference>
<dbReference type="Pfam" id="PF03531">
    <property type="entry name" value="SSrecog"/>
    <property type="match status" value="1"/>
</dbReference>
<comment type="similarity">
    <text evidence="2 15">Belongs to the SSRP1 family.</text>
</comment>
<dbReference type="PANTHER" id="PTHR45849:SF1">
    <property type="entry name" value="FACT COMPLEX SUBUNIT SSRP1"/>
    <property type="match status" value="1"/>
</dbReference>
<dbReference type="SUPFAM" id="SSF47095">
    <property type="entry name" value="HMG-box"/>
    <property type="match status" value="1"/>
</dbReference>
<evidence type="ECO:0000259" key="17">
    <source>
        <dbReference type="PROSITE" id="PS50118"/>
    </source>
</evidence>
<sequence length="752" mass="83559">MDFLEFSDVSAEIKGSMTPGRLKLTDQSIVFKNSKTGKVEQISSSDIEFVNWQRLAGAWGLRVFLKSGALHRYGGFKDADQDRLAKFFTQTYKKDMLEKELSVKGWNWGRADFTGSTMSFEVGNHTAFEIPLSNVSQCTTGKNEVTLEFHQNDDASVSLMEMRLFIQSNDQGGDDAVEAFQKQVMPKASVISATGDAIAIFREIQCLTPRGRYDIKVFQSFFQLHGKTFDYKIPSSTVLRLFLLPHKDGRQIFFVVSLDPPIKQGQTRYHFLVLLFNKDEETSFEIPLSEEELKEKFEGRLSRDCNGPTYEVMSTVMKAMVNRKVTIPGNFTGHSGTPAVGCSYKAAAGYLYPLERGFIYVHKPPIHIRFEEIASVNFARGGGSTRSFDFEVETKNGVVHTFSSIEKEEYNRLYDFVNNKKLRVKNTGRSDKSSHADDFGDSDEEEAPDAYLARVKAEGKQRDAVGDDSGGDSDENDEDFKPGEESDVAEEYDSNVATTDSDASDASAGAKASSIGKAGSGGSDSDSKPKKKKDKKEKKEKKESKEPKESKKSSSSKSAAPKTPKTRKSKSERDENKPKRPLSSYMLWLNDTREQIKTDNPGISVTDLLRKGGELWKKVENRTIWEAKAKEAKESYEKAMKEYTASGGGSTVPESTSKSKEKGEKAAKSSSKPTIKTPTKVAAKPSPVKSPGDFKSKEYISTDESSSASEGAKKKKSKAPSKKAEKKKVKKEESEDEEMESEPESSEVEDSD</sequence>
<dbReference type="FunFam" id="1.10.30.10:FF:000036">
    <property type="entry name" value="high mobility group protein D"/>
    <property type="match status" value="1"/>
</dbReference>
<keyword evidence="12 14" id="KW-0539">Nucleus</keyword>
<evidence type="ECO:0000256" key="12">
    <source>
        <dbReference type="ARBA" id="ARBA00023242"/>
    </source>
</evidence>
<keyword evidence="4 15" id="KW-0158">Chromosome</keyword>
<dbReference type="GO" id="GO:0003677">
    <property type="term" value="F:DNA binding"/>
    <property type="evidence" value="ECO:0007669"/>
    <property type="project" value="UniProtKB-UniRule"/>
</dbReference>
<name>A0A4Y7M1T0_9CRUS</name>
<feature type="region of interest" description="Disordered" evidence="16">
    <location>
        <begin position="642"/>
        <end position="752"/>
    </location>
</feature>
<evidence type="ECO:0000256" key="3">
    <source>
        <dbReference type="ARBA" id="ARBA00016104"/>
    </source>
</evidence>
<feature type="compositionally biased region" description="Basic and acidic residues" evidence="16">
    <location>
        <begin position="428"/>
        <end position="438"/>
    </location>
</feature>
<feature type="compositionally biased region" description="Acidic residues" evidence="16">
    <location>
        <begin position="734"/>
        <end position="752"/>
    </location>
</feature>
<dbReference type="InterPro" id="IPR000969">
    <property type="entry name" value="SSRP1/POB3"/>
</dbReference>
<keyword evidence="11 15" id="KW-0234">DNA repair</keyword>
<keyword evidence="8 15" id="KW-0805">Transcription regulation</keyword>
<feature type="compositionally biased region" description="Basic residues" evidence="16">
    <location>
        <begin position="529"/>
        <end position="539"/>
    </location>
</feature>
<dbReference type="PRINTS" id="PR00887">
    <property type="entry name" value="SSRCOGNITION"/>
</dbReference>
<dbReference type="Gene3D" id="2.30.29.30">
    <property type="entry name" value="Pleckstrin-homology domain (PH domain)/Phosphotyrosine-binding domain (PTB)"/>
    <property type="match status" value="2"/>
</dbReference>
<feature type="compositionally biased region" description="Basic and acidic residues" evidence="16">
    <location>
        <begin position="569"/>
        <end position="578"/>
    </location>
</feature>
<dbReference type="InterPro" id="IPR036910">
    <property type="entry name" value="HMG_box_dom_sf"/>
</dbReference>
<dbReference type="InterPro" id="IPR050454">
    <property type="entry name" value="RTT106/SSRP1_HistChap/FACT"/>
</dbReference>
<feature type="compositionally biased region" description="Basic and acidic residues" evidence="16">
    <location>
        <begin position="540"/>
        <end position="552"/>
    </location>
</feature>
<feature type="compositionally biased region" description="Low complexity" evidence="16">
    <location>
        <begin position="504"/>
        <end position="517"/>
    </location>
</feature>
<keyword evidence="7" id="KW-0694">RNA-binding</keyword>
<proteinExistence type="evidence at transcript level"/>
<dbReference type="InterPro" id="IPR013719">
    <property type="entry name" value="RTT106/SPT16-like_middle_dom"/>
</dbReference>
<dbReference type="GO" id="GO:0003723">
    <property type="term" value="F:RNA binding"/>
    <property type="evidence" value="ECO:0007669"/>
    <property type="project" value="UniProtKB-KW"/>
</dbReference>
<feature type="compositionally biased region" description="Low complexity" evidence="16">
    <location>
        <begin position="553"/>
        <end position="562"/>
    </location>
</feature>
<evidence type="ECO:0000256" key="13">
    <source>
        <dbReference type="ARBA" id="ARBA00058159"/>
    </source>
</evidence>
<evidence type="ECO:0000256" key="5">
    <source>
        <dbReference type="ARBA" id="ARBA00022705"/>
    </source>
</evidence>
<dbReference type="EMBL" id="LR006028">
    <property type="protein sequence ID" value="SVE75647.1"/>
    <property type="molecule type" value="mRNA"/>
</dbReference>
<dbReference type="Gene3D" id="2.30.29.220">
    <property type="entry name" value="Structure-specific recognition protein (SSRP1)"/>
    <property type="match status" value="1"/>
</dbReference>
<comment type="subcellular location">
    <subcellularLocation>
        <location evidence="1">Nucleus</location>
        <location evidence="1">Nucleolus</location>
    </subcellularLocation>
    <subcellularLocation>
        <location evidence="15">Nucleus</location>
    </subcellularLocation>
    <subcellularLocation>
        <location evidence="15">Chromosome</location>
    </subcellularLocation>
</comment>
<evidence type="ECO:0000256" key="16">
    <source>
        <dbReference type="SAM" id="MobiDB-lite"/>
    </source>
</evidence>
<evidence type="ECO:0000256" key="2">
    <source>
        <dbReference type="ARBA" id="ARBA00010060"/>
    </source>
</evidence>
<keyword evidence="10 15" id="KW-0804">Transcription</keyword>
<dbReference type="PROSITE" id="PS50118">
    <property type="entry name" value="HMG_BOX_2"/>
    <property type="match status" value="1"/>
</dbReference>
<dbReference type="InterPro" id="IPR035417">
    <property type="entry name" value="SSRP1/POB3_N"/>
</dbReference>
<dbReference type="Pfam" id="PF17292">
    <property type="entry name" value="POB3_N"/>
    <property type="match status" value="1"/>
</dbReference>
<feature type="compositionally biased region" description="Acidic residues" evidence="16">
    <location>
        <begin position="469"/>
        <end position="478"/>
    </location>
</feature>
<dbReference type="Pfam" id="PF08512">
    <property type="entry name" value="Rttp106-like_middle"/>
    <property type="match status" value="1"/>
</dbReference>
<dbReference type="InterPro" id="IPR011993">
    <property type="entry name" value="PH-like_dom_sf"/>
</dbReference>
<feature type="compositionally biased region" description="Basic residues" evidence="16">
    <location>
        <begin position="713"/>
        <end position="729"/>
    </location>
</feature>
<dbReference type="InterPro" id="IPR048993">
    <property type="entry name" value="SSRP1-like_PH1"/>
</dbReference>
<evidence type="ECO:0000256" key="7">
    <source>
        <dbReference type="ARBA" id="ARBA00022884"/>
    </source>
</evidence>
<dbReference type="GO" id="GO:1902275">
    <property type="term" value="P:regulation of chromatin organization"/>
    <property type="evidence" value="ECO:0007669"/>
    <property type="project" value="TreeGrafter"/>
</dbReference>
<dbReference type="SMART" id="SM01287">
    <property type="entry name" value="Rtt106"/>
    <property type="match status" value="1"/>
</dbReference>
<comment type="function">
    <text evidence="13">Component of the FACT complex, a general chromatin factor that acts to reorganize nucleosomes. The FACT complex is involved in multiple processes that require DNA as a template such as mRNA elongation, DNA replication and DNA repair. During transcription elongation the FACT complex acts as a histone chaperone that both destabilizes and restores nucleosomal structure. It facilitates the passage of RNA polymerase II and transcription by promoting the dissociation of one histone H2A-H2B dimer from the nucleosome, then subsequently promotes the reestablishment of the nucleosome following the passage of RNA polymerase II. Binds specifically to single-stranded DNA and RNA with highest affinity for nucleotides G and U. The FACT complex is required for expression of Hox genes.</text>
</comment>
<dbReference type="GO" id="GO:0006281">
    <property type="term" value="P:DNA repair"/>
    <property type="evidence" value="ECO:0007669"/>
    <property type="project" value="UniProtKB-KW"/>
</dbReference>
<evidence type="ECO:0000256" key="14">
    <source>
        <dbReference type="PROSITE-ProRule" id="PRU00267"/>
    </source>
</evidence>
<dbReference type="FunFam" id="2.30.29.30:FF:000119">
    <property type="entry name" value="FACT complex subunit SSRP1"/>
    <property type="match status" value="1"/>
</dbReference>
<dbReference type="FunFam" id="2.30.29.150:FF:000001">
    <property type="entry name" value="Fact complex subunit ssrp1"/>
    <property type="match status" value="1"/>
</dbReference>
<keyword evidence="5 15" id="KW-0235">DNA replication</keyword>
<dbReference type="FunFam" id="2.30.29.220:FF:000001">
    <property type="entry name" value="FACT complex subunit SSRP1"/>
    <property type="match status" value="1"/>
</dbReference>
<dbReference type="CDD" id="cd13231">
    <property type="entry name" value="PH2_SSRP1-like"/>
    <property type="match status" value="1"/>
</dbReference>
<feature type="region of interest" description="Disordered" evidence="16">
    <location>
        <begin position="426"/>
        <end position="587"/>
    </location>
</feature>
<dbReference type="GO" id="GO:0005730">
    <property type="term" value="C:nucleolus"/>
    <property type="evidence" value="ECO:0007669"/>
    <property type="project" value="UniProtKB-SubCell"/>
</dbReference>
<dbReference type="GO" id="GO:0006260">
    <property type="term" value="P:DNA replication"/>
    <property type="evidence" value="ECO:0007669"/>
    <property type="project" value="UniProtKB-KW"/>
</dbReference>
<evidence type="ECO:0000256" key="1">
    <source>
        <dbReference type="ARBA" id="ARBA00004604"/>
    </source>
</evidence>
<evidence type="ECO:0000256" key="10">
    <source>
        <dbReference type="ARBA" id="ARBA00023163"/>
    </source>
</evidence>
<dbReference type="Gene3D" id="1.10.30.10">
    <property type="entry name" value="High mobility group box domain"/>
    <property type="match status" value="1"/>
</dbReference>
<dbReference type="PANTHER" id="PTHR45849">
    <property type="entry name" value="FACT COMPLEX SUBUNIT SSRP1"/>
    <property type="match status" value="1"/>
</dbReference>
<gene>
    <name evidence="18" type="primary">EOG090X02Z1</name>
</gene>
<dbReference type="SMART" id="SM00398">
    <property type="entry name" value="HMG"/>
    <property type="match status" value="1"/>
</dbReference>
<dbReference type="GO" id="GO:0031491">
    <property type="term" value="F:nucleosome binding"/>
    <property type="evidence" value="ECO:0007669"/>
    <property type="project" value="TreeGrafter"/>
</dbReference>
<protein>
    <recommendedName>
        <fullName evidence="3 15">FACT complex subunit SSRP1</fullName>
    </recommendedName>
</protein>
<evidence type="ECO:0000256" key="15">
    <source>
        <dbReference type="RuleBase" id="RU364013"/>
    </source>
</evidence>
<accession>A0A4Y7M1T0</accession>
<dbReference type="SUPFAM" id="SSF50729">
    <property type="entry name" value="PH domain-like"/>
    <property type="match status" value="1"/>
</dbReference>
<feature type="domain" description="HMG box" evidence="17">
    <location>
        <begin position="578"/>
        <end position="644"/>
    </location>
</feature>
<dbReference type="CDD" id="cd21994">
    <property type="entry name" value="HMG-box_SSRP1-like"/>
    <property type="match status" value="1"/>
</dbReference>
<dbReference type="Pfam" id="PF21103">
    <property type="entry name" value="PH1_SSRP1-like"/>
    <property type="match status" value="1"/>
</dbReference>
<feature type="compositionally biased region" description="Basic and acidic residues" evidence="16">
    <location>
        <begin position="455"/>
        <end position="465"/>
    </location>
</feature>
<feature type="compositionally biased region" description="Acidic residues" evidence="16">
    <location>
        <begin position="439"/>
        <end position="448"/>
    </location>
</feature>
<evidence type="ECO:0000313" key="18">
    <source>
        <dbReference type="EMBL" id="SVE75647.1"/>
    </source>
</evidence>
<dbReference type="Pfam" id="PF00505">
    <property type="entry name" value="HMG_box"/>
    <property type="match status" value="1"/>
</dbReference>
<evidence type="ECO:0000256" key="6">
    <source>
        <dbReference type="ARBA" id="ARBA00022763"/>
    </source>
</evidence>
<dbReference type="AlphaFoldDB" id="A0A4Y7M1T0"/>
<reference evidence="18" key="1">
    <citation type="submission" date="2018-08" db="EMBL/GenBank/DDBJ databases">
        <authorList>
            <person name="Cornetti L."/>
        </authorList>
    </citation>
    <scope>NUCLEOTIDE SEQUENCE</scope>
    <source>
        <strain evidence="18">PT-GA-1</strain>
    </source>
</reference>
<dbReference type="GO" id="GO:0035101">
    <property type="term" value="C:FACT complex"/>
    <property type="evidence" value="ECO:0007669"/>
    <property type="project" value="TreeGrafter"/>
</dbReference>
<evidence type="ECO:0000256" key="8">
    <source>
        <dbReference type="ARBA" id="ARBA00023015"/>
    </source>
</evidence>
<organism evidence="18">
    <name type="scientific">Daphnia hispanica</name>
    <dbReference type="NCBI Taxonomy" id="575233"/>
    <lineage>
        <taxon>Eukaryota</taxon>
        <taxon>Metazoa</taxon>
        <taxon>Ecdysozoa</taxon>
        <taxon>Arthropoda</taxon>
        <taxon>Crustacea</taxon>
        <taxon>Branchiopoda</taxon>
        <taxon>Diplostraca</taxon>
        <taxon>Cladocera</taxon>
        <taxon>Anomopoda</taxon>
        <taxon>Daphniidae</taxon>
        <taxon>Daphnia</taxon>
    </lineage>
</organism>
<evidence type="ECO:0000256" key="9">
    <source>
        <dbReference type="ARBA" id="ARBA00023125"/>
    </source>
</evidence>
<dbReference type="CDD" id="cd13230">
    <property type="entry name" value="PH1_SSRP1-like"/>
    <property type="match status" value="1"/>
</dbReference>
<dbReference type="GO" id="GO:0042393">
    <property type="term" value="F:histone binding"/>
    <property type="evidence" value="ECO:0007669"/>
    <property type="project" value="TreeGrafter"/>
</dbReference>
<keyword evidence="6 15" id="KW-0227">DNA damage</keyword>
<evidence type="ECO:0000256" key="4">
    <source>
        <dbReference type="ARBA" id="ARBA00022454"/>
    </source>
</evidence>
<evidence type="ECO:0000256" key="11">
    <source>
        <dbReference type="ARBA" id="ARBA00023204"/>
    </source>
</evidence>
<keyword evidence="9 14" id="KW-0238">DNA-binding</keyword>
<dbReference type="Gene3D" id="2.30.29.150">
    <property type="match status" value="1"/>
</dbReference>